<dbReference type="RefSeq" id="WP_281813714.1">
    <property type="nucleotide sequence ID" value="NZ_BRLB01000002.1"/>
</dbReference>
<evidence type="ECO:0000313" key="2">
    <source>
        <dbReference type="Proteomes" id="UP001144256"/>
    </source>
</evidence>
<evidence type="ECO:0000313" key="1">
    <source>
        <dbReference type="EMBL" id="GKX28854.1"/>
    </source>
</evidence>
<comment type="caution">
    <text evidence="1">The sequence shown here is derived from an EMBL/GenBank/DDBJ whole genome shotgun (WGS) entry which is preliminary data.</text>
</comment>
<keyword evidence="2" id="KW-1185">Reference proteome</keyword>
<sequence>MSECKECYSSNNRITPLLKPRECLENHIQYICGTCGRCICINKDERRGLQRWNFPFKTLEIAKLYLRTAEVSTKIPCGIYEITDSKGRKSYKIFKNVEELNVYLCKNKQKSCTQMKPVFQGDKYEKFQNAQVRRLTTEEVENYLLEQKNKNL</sequence>
<proteinExistence type="predicted"/>
<organism evidence="1 2">
    <name type="scientific">Vallitalea longa</name>
    <dbReference type="NCBI Taxonomy" id="2936439"/>
    <lineage>
        <taxon>Bacteria</taxon>
        <taxon>Bacillati</taxon>
        <taxon>Bacillota</taxon>
        <taxon>Clostridia</taxon>
        <taxon>Lachnospirales</taxon>
        <taxon>Vallitaleaceae</taxon>
        <taxon>Vallitalea</taxon>
    </lineage>
</organism>
<accession>A0A9W5YBE0</accession>
<dbReference type="EMBL" id="BRLB01000002">
    <property type="protein sequence ID" value="GKX28854.1"/>
    <property type="molecule type" value="Genomic_DNA"/>
</dbReference>
<reference evidence="1" key="1">
    <citation type="submission" date="2022-06" db="EMBL/GenBank/DDBJ databases">
        <title>Vallitalea longa sp. nov., an anaerobic bacterium isolated from marine sediment.</title>
        <authorList>
            <person name="Hirano S."/>
            <person name="Terahara T."/>
            <person name="Mori K."/>
            <person name="Hamada M."/>
            <person name="Matsumoto R."/>
            <person name="Kobayashi T."/>
        </authorList>
    </citation>
    <scope>NUCLEOTIDE SEQUENCE</scope>
    <source>
        <strain evidence="1">SH18-1</strain>
    </source>
</reference>
<name>A0A9W5YBE0_9FIRM</name>
<dbReference type="Proteomes" id="UP001144256">
    <property type="component" value="Unassembled WGS sequence"/>
</dbReference>
<dbReference type="AlphaFoldDB" id="A0A9W5YBE0"/>
<gene>
    <name evidence="1" type="ORF">SH1V18_13340</name>
</gene>
<protein>
    <submittedName>
        <fullName evidence="1">Uncharacterized protein</fullName>
    </submittedName>
</protein>